<evidence type="ECO:0000313" key="2">
    <source>
        <dbReference type="Proteomes" id="UP001152599"/>
    </source>
</evidence>
<gene>
    <name evidence="1" type="ORF">NMK71_01340</name>
</gene>
<evidence type="ECO:0000313" key="1">
    <source>
        <dbReference type="EMBL" id="MDG4945046.1"/>
    </source>
</evidence>
<dbReference type="PANTHER" id="PTHR28055:SF1">
    <property type="entry name" value="ALTERED INHERITANCE OF MITOCHONDRIA PROTEIN 41, MITOCHONDRIAL"/>
    <property type="match status" value="1"/>
</dbReference>
<proteinExistence type="predicted"/>
<organism evidence="1 2">
    <name type="scientific">Profundicola chukchiensis</name>
    <dbReference type="NCBI Taxonomy" id="2961959"/>
    <lineage>
        <taxon>Bacteria</taxon>
        <taxon>Pseudomonadati</taxon>
        <taxon>Bacteroidota</taxon>
        <taxon>Flavobacteriia</taxon>
        <taxon>Flavobacteriales</taxon>
        <taxon>Weeksellaceae</taxon>
        <taxon>Profundicola</taxon>
    </lineage>
</organism>
<comment type="caution">
    <text evidence="1">The sequence shown here is derived from an EMBL/GenBank/DDBJ whole genome shotgun (WGS) entry which is preliminary data.</text>
</comment>
<dbReference type="Gene3D" id="1.10.10.410">
    <property type="match status" value="1"/>
</dbReference>
<dbReference type="InterPro" id="IPR023168">
    <property type="entry name" value="GatB_Yqey_C_2"/>
</dbReference>
<dbReference type="GO" id="GO:0016884">
    <property type="term" value="F:carbon-nitrogen ligase activity, with glutamine as amido-N-donor"/>
    <property type="evidence" value="ECO:0007669"/>
    <property type="project" value="InterPro"/>
</dbReference>
<name>A0A9X4RTW0_9FLAO</name>
<accession>A0A9X4RTW0</accession>
<dbReference type="RefSeq" id="WP_304419774.1">
    <property type="nucleotide sequence ID" value="NZ_JANCMU010000001.1"/>
</dbReference>
<dbReference type="InterPro" id="IPR003789">
    <property type="entry name" value="Asn/Gln_tRNA_amidoTrase-B-like"/>
</dbReference>
<dbReference type="InterPro" id="IPR019004">
    <property type="entry name" value="YqeY/Aim41"/>
</dbReference>
<dbReference type="Proteomes" id="UP001152599">
    <property type="component" value="Unassembled WGS sequence"/>
</dbReference>
<reference evidence="1" key="1">
    <citation type="submission" date="2022-07" db="EMBL/GenBank/DDBJ databases">
        <title>Description and genome-wide analysis of Profundicola chukchiensis gen. nov., sp. nov., marine bacteria isolated from bottom sediments of the Chukchi Sea.</title>
        <authorList>
            <person name="Romanenko L."/>
            <person name="Otstavnykh N."/>
            <person name="Kurilenko V."/>
            <person name="Eremeev V."/>
            <person name="Velansky P."/>
            <person name="Mikhailov V."/>
            <person name="Isaeva M."/>
        </authorList>
    </citation>
    <scope>NUCLEOTIDE SEQUENCE</scope>
    <source>
        <strain evidence="1">KMM 9713</strain>
    </source>
</reference>
<dbReference type="Pfam" id="PF09424">
    <property type="entry name" value="YqeY"/>
    <property type="match status" value="1"/>
</dbReference>
<sequence>MSLEKTIMEDIKTAMKAKDKVALESLRAVKTALSYAKTEAQVDELSEADEISILQKQVKMRKEAAEQFTSQGRDDMAEKELQQVAVIEKFLPQQLSEEELAAEITAIIQQEGASGMKDMGKVVGIANKNLAGRAEGKAIAGEVKKQLNA</sequence>
<dbReference type="SUPFAM" id="SSF89095">
    <property type="entry name" value="GatB/YqeY motif"/>
    <property type="match status" value="1"/>
</dbReference>
<dbReference type="PANTHER" id="PTHR28055">
    <property type="entry name" value="ALTERED INHERITANCE OF MITOCHONDRIA PROTEIN 41, MITOCHONDRIAL"/>
    <property type="match status" value="1"/>
</dbReference>
<dbReference type="AlphaFoldDB" id="A0A9X4RTW0"/>
<dbReference type="InterPro" id="IPR042184">
    <property type="entry name" value="YqeY/Aim41_N"/>
</dbReference>
<dbReference type="EMBL" id="JANCMU010000001">
    <property type="protein sequence ID" value="MDG4945046.1"/>
    <property type="molecule type" value="Genomic_DNA"/>
</dbReference>
<keyword evidence="2" id="KW-1185">Reference proteome</keyword>
<protein>
    <submittedName>
        <fullName evidence="1">GatB/YqeY domain-containing protein</fullName>
    </submittedName>
</protein>
<dbReference type="Gene3D" id="1.10.1510.10">
    <property type="entry name" value="Uncharacterised protein YqeY/AIM41 PF09424, N-terminal domain"/>
    <property type="match status" value="1"/>
</dbReference>